<dbReference type="PANTHER" id="PTHR12982:SF0">
    <property type="entry name" value="PHOSPHATIDYLINOSITOL N-ACETYLGLUCOSAMINYLTRANSFERASE SUBUNIT C"/>
    <property type="match status" value="1"/>
</dbReference>
<dbReference type="OrthoDB" id="196709at2759"/>
<dbReference type="STRING" id="554065.E1ZBG4"/>
<comment type="subcellular location">
    <subcellularLocation>
        <location evidence="1">Membrane</location>
        <topology evidence="1">Multi-pass membrane protein</topology>
    </subcellularLocation>
</comment>
<evidence type="ECO:0000256" key="9">
    <source>
        <dbReference type="SAM" id="Phobius"/>
    </source>
</evidence>
<evidence type="ECO:0000256" key="8">
    <source>
        <dbReference type="SAM" id="MobiDB-lite"/>
    </source>
</evidence>
<evidence type="ECO:0000256" key="2">
    <source>
        <dbReference type="ARBA" id="ARBA00004687"/>
    </source>
</evidence>
<dbReference type="PIRSF" id="PIRSF016104">
    <property type="entry name" value="GPI2"/>
    <property type="match status" value="1"/>
</dbReference>
<keyword evidence="4" id="KW-0337">GPI-anchor biosynthesis</keyword>
<name>E1ZBG4_CHLVA</name>
<dbReference type="eggNOG" id="KOG3059">
    <property type="taxonomic scope" value="Eukaryota"/>
</dbReference>
<feature type="compositionally biased region" description="Pro residues" evidence="8">
    <location>
        <begin position="156"/>
        <end position="171"/>
    </location>
</feature>
<evidence type="ECO:0000256" key="1">
    <source>
        <dbReference type="ARBA" id="ARBA00004141"/>
    </source>
</evidence>
<evidence type="ECO:0000313" key="10">
    <source>
        <dbReference type="EMBL" id="EFN56642.1"/>
    </source>
</evidence>
<dbReference type="FunCoup" id="E1ZBG4">
    <property type="interactions" value="1522"/>
</dbReference>
<dbReference type="Proteomes" id="UP000008141">
    <property type="component" value="Unassembled WGS sequence"/>
</dbReference>
<keyword evidence="11" id="KW-1185">Reference proteome</keyword>
<feature type="compositionally biased region" description="Low complexity" evidence="8">
    <location>
        <begin position="172"/>
        <end position="181"/>
    </location>
</feature>
<keyword evidence="6 9" id="KW-1133">Transmembrane helix</keyword>
<dbReference type="GeneID" id="17356071"/>
<feature type="region of interest" description="Disordered" evidence="8">
    <location>
        <begin position="1"/>
        <end position="29"/>
    </location>
</feature>
<sequence length="383" mass="39926">MPRRHAPAAGAGPPAAEAGAGSPPGRPQQQRWRKVLYERQPFDDSYTGEGFLEELVVNATVPHRDYATVVWSTLVVDQQLSTVAAGTVRVRQLLLADVLLMVVGSLLYLAASAWTATQEAAGAAVGRAQGRTSHPASPAKPSGGAPSSPGSSWPGSPDPSPYPSPAKPPPGANSGSSSTGRPPGPQRRLGWRRAADGAGSMASLAAATALLSPLLGTLTETVSSDSIIACACLLQLAHLYLHDYHFTANLTAHLSASLALGCAVCGSVLIASRLGSPEAVYAQLLLSLELYILGPYCRRCVAAAGRAAQLGQTLAMAGAAGALLARQSILLTSSFCCALLFITFICPWWLVRIHKFKAAINGPWDEAVPRLSRAVTRQLSLAR</sequence>
<dbReference type="GO" id="GO:0000506">
    <property type="term" value="C:glycosylphosphatidylinositol-N-acetylglucosaminyltransferase (GPI-GnT) complex"/>
    <property type="evidence" value="ECO:0007669"/>
    <property type="project" value="TreeGrafter"/>
</dbReference>
<gene>
    <name evidence="10" type="ORF">CHLNCDRAFT_144445</name>
</gene>
<feature type="transmembrane region" description="Helical" evidence="9">
    <location>
        <begin position="329"/>
        <end position="351"/>
    </location>
</feature>
<evidence type="ECO:0000256" key="7">
    <source>
        <dbReference type="ARBA" id="ARBA00023136"/>
    </source>
</evidence>
<protein>
    <recommendedName>
        <fullName evidence="12">Phosphatidylinositol N-acetylglucosaminyltransferase subunit C</fullName>
    </recommendedName>
</protein>
<feature type="region of interest" description="Disordered" evidence="8">
    <location>
        <begin position="125"/>
        <end position="190"/>
    </location>
</feature>
<dbReference type="UniPathway" id="UPA00196"/>
<proteinExistence type="inferred from homology"/>
<keyword evidence="5 9" id="KW-0812">Transmembrane</keyword>
<keyword evidence="7 9" id="KW-0472">Membrane</keyword>
<comment type="pathway">
    <text evidence="2">Glycolipid biosynthesis; glycosylphosphatidylinositol-anchor biosynthesis.</text>
</comment>
<dbReference type="PANTHER" id="PTHR12982">
    <property type="entry name" value="PHOSPHATIDYLINOSITOL GLYCAN, CLASS C"/>
    <property type="match status" value="1"/>
</dbReference>
<dbReference type="RefSeq" id="XP_005848744.1">
    <property type="nucleotide sequence ID" value="XM_005848682.1"/>
</dbReference>
<dbReference type="EMBL" id="GL433841">
    <property type="protein sequence ID" value="EFN56642.1"/>
    <property type="molecule type" value="Genomic_DNA"/>
</dbReference>
<evidence type="ECO:0000256" key="4">
    <source>
        <dbReference type="ARBA" id="ARBA00022502"/>
    </source>
</evidence>
<organism evidence="11">
    <name type="scientific">Chlorella variabilis</name>
    <name type="common">Green alga</name>
    <dbReference type="NCBI Taxonomy" id="554065"/>
    <lineage>
        <taxon>Eukaryota</taxon>
        <taxon>Viridiplantae</taxon>
        <taxon>Chlorophyta</taxon>
        <taxon>core chlorophytes</taxon>
        <taxon>Trebouxiophyceae</taxon>
        <taxon>Chlorellales</taxon>
        <taxon>Chlorellaceae</taxon>
        <taxon>Chlorella clade</taxon>
        <taxon>Chlorella</taxon>
    </lineage>
</organism>
<feature type="compositionally biased region" description="Low complexity" evidence="8">
    <location>
        <begin position="125"/>
        <end position="155"/>
    </location>
</feature>
<accession>E1ZBG4</accession>
<comment type="similarity">
    <text evidence="3">Belongs to the PIGC family.</text>
</comment>
<evidence type="ECO:0008006" key="12">
    <source>
        <dbReference type="Google" id="ProtNLM"/>
    </source>
</evidence>
<dbReference type="Pfam" id="PF06432">
    <property type="entry name" value="GPI2"/>
    <property type="match status" value="1"/>
</dbReference>
<evidence type="ECO:0000313" key="11">
    <source>
        <dbReference type="Proteomes" id="UP000008141"/>
    </source>
</evidence>
<dbReference type="KEGG" id="cvr:CHLNCDRAFT_144445"/>
<feature type="compositionally biased region" description="Low complexity" evidence="8">
    <location>
        <begin position="7"/>
        <end position="23"/>
    </location>
</feature>
<evidence type="ECO:0000256" key="5">
    <source>
        <dbReference type="ARBA" id="ARBA00022692"/>
    </source>
</evidence>
<dbReference type="GO" id="GO:0006506">
    <property type="term" value="P:GPI anchor biosynthetic process"/>
    <property type="evidence" value="ECO:0007669"/>
    <property type="project" value="UniProtKB-UniPathway"/>
</dbReference>
<reference evidence="10 11" key="1">
    <citation type="journal article" date="2010" name="Plant Cell">
        <title>The Chlorella variabilis NC64A genome reveals adaptation to photosymbiosis, coevolution with viruses, and cryptic sex.</title>
        <authorList>
            <person name="Blanc G."/>
            <person name="Duncan G."/>
            <person name="Agarkova I."/>
            <person name="Borodovsky M."/>
            <person name="Gurnon J."/>
            <person name="Kuo A."/>
            <person name="Lindquist E."/>
            <person name="Lucas S."/>
            <person name="Pangilinan J."/>
            <person name="Polle J."/>
            <person name="Salamov A."/>
            <person name="Terry A."/>
            <person name="Yamada T."/>
            <person name="Dunigan D.D."/>
            <person name="Grigoriev I.V."/>
            <person name="Claverie J.M."/>
            <person name="Van Etten J.L."/>
        </authorList>
    </citation>
    <scope>NUCLEOTIDE SEQUENCE [LARGE SCALE GENOMIC DNA]</scope>
    <source>
        <strain evidence="10 11">NC64A</strain>
    </source>
</reference>
<evidence type="ECO:0000256" key="6">
    <source>
        <dbReference type="ARBA" id="ARBA00022989"/>
    </source>
</evidence>
<dbReference type="AlphaFoldDB" id="E1ZBG4"/>
<dbReference type="InterPro" id="IPR009450">
    <property type="entry name" value="Plno_GlcNAc_GPI2"/>
</dbReference>
<dbReference type="InParanoid" id="E1ZBG4"/>
<evidence type="ECO:0000256" key="3">
    <source>
        <dbReference type="ARBA" id="ARBA00008321"/>
    </source>
</evidence>